<dbReference type="EMBL" id="FUWS01000003">
    <property type="protein sequence ID" value="SJZ80601.1"/>
    <property type="molecule type" value="Genomic_DNA"/>
</dbReference>
<gene>
    <name evidence="1" type="ORF">SAMN02745673_01516</name>
</gene>
<evidence type="ECO:0000313" key="1">
    <source>
        <dbReference type="EMBL" id="SJZ80601.1"/>
    </source>
</evidence>
<keyword evidence="2" id="KW-1185">Reference proteome</keyword>
<dbReference type="Proteomes" id="UP000190637">
    <property type="component" value="Unassembled WGS sequence"/>
</dbReference>
<evidence type="ECO:0000313" key="2">
    <source>
        <dbReference type="Proteomes" id="UP000190637"/>
    </source>
</evidence>
<name>A0A1T4NMP8_9ACTN</name>
<sequence>MATRFAKPAARYPAGVVIVALILRLRADS</sequence>
<accession>A0A1T4NMP8</accession>
<dbReference type="AlphaFoldDB" id="A0A1T4NMP8"/>
<reference evidence="1 2" key="1">
    <citation type="submission" date="2017-02" db="EMBL/GenBank/DDBJ databases">
        <authorList>
            <person name="Peterson S.W."/>
        </authorList>
    </citation>
    <scope>NUCLEOTIDE SEQUENCE [LARGE SCALE GENOMIC DNA]</scope>
    <source>
        <strain evidence="1 2">DSM 45154</strain>
    </source>
</reference>
<organism evidence="1 2">
    <name type="scientific">Marinactinospora thermotolerans DSM 45154</name>
    <dbReference type="NCBI Taxonomy" id="1122192"/>
    <lineage>
        <taxon>Bacteria</taxon>
        <taxon>Bacillati</taxon>
        <taxon>Actinomycetota</taxon>
        <taxon>Actinomycetes</taxon>
        <taxon>Streptosporangiales</taxon>
        <taxon>Nocardiopsidaceae</taxon>
        <taxon>Marinactinospora</taxon>
    </lineage>
</organism>
<protein>
    <submittedName>
        <fullName evidence="1">Uncharacterized protein</fullName>
    </submittedName>
</protein>
<proteinExistence type="predicted"/>